<dbReference type="KEGG" id="xla:121402972"/>
<dbReference type="PANTHER" id="PTHR21301:SF12">
    <property type="match status" value="1"/>
</dbReference>
<dbReference type="PANTHER" id="PTHR21301">
    <property type="entry name" value="REVERSE TRANSCRIPTASE"/>
    <property type="match status" value="1"/>
</dbReference>
<dbReference type="AlphaFoldDB" id="A0A8J1MY66"/>
<keyword evidence="2" id="KW-1185">Reference proteome</keyword>
<accession>A0A8J1MY66</accession>
<sequence>MVESIDLPIENLIMVTMDVQSLYTCIPHTMGIEAVRKLITQNPTYKGPCIEYTLELLEFVFQKNYFKFETNFYIQRTGNAMGSKVAPVYANAFMSAYEDQYIYGHELFKKYGSFYRRYIDDLFFIWSGPIDTLEGYINSLNTLNTAVRLTLNYSLQQINFLDVEIYKYKGRLQTRIYTKATDRNTLLHYSSHHPRHLVNSLPKSQMIRVVRIDSDPEQCLKDLKKMGDKFLERGYPKQLITDTINTVQALERKQLLQNKPQKTRRDNNNDLYYISKYNPQSKDTKEIILKYWEVVARDDSLSSKIPKRPRFSYARNTNLKEHLSPSDPVKKYMLPKAQHFLTPCPGVYRCTGCVICNTLILGKEFRHPRTGKRYVIKQRLTCTSTGVIYIIKCPCGLVYCGKTT</sequence>
<name>A0A8J1MY66_XENLA</name>
<dbReference type="InterPro" id="IPR058912">
    <property type="entry name" value="HTH_animal"/>
</dbReference>
<reference evidence="3" key="1">
    <citation type="submission" date="2025-08" db="UniProtKB">
        <authorList>
            <consortium name="RefSeq"/>
        </authorList>
    </citation>
    <scope>IDENTIFICATION</scope>
    <source>
        <strain evidence="3">J_2021</strain>
        <tissue evidence="3">Erythrocytes</tissue>
    </source>
</reference>
<dbReference type="InterPro" id="IPR000477">
    <property type="entry name" value="RT_dom"/>
</dbReference>
<dbReference type="Proteomes" id="UP000186698">
    <property type="component" value="Chromosome 1L"/>
</dbReference>
<evidence type="ECO:0000313" key="2">
    <source>
        <dbReference type="Proteomes" id="UP000186698"/>
    </source>
</evidence>
<dbReference type="OrthoDB" id="9999961at2759"/>
<gene>
    <name evidence="3" type="primary">LOC121402972</name>
</gene>
<feature type="domain" description="Reverse transcriptase" evidence="1">
    <location>
        <begin position="1"/>
        <end position="173"/>
    </location>
</feature>
<proteinExistence type="predicted"/>
<organism evidence="2 3">
    <name type="scientific">Xenopus laevis</name>
    <name type="common">African clawed frog</name>
    <dbReference type="NCBI Taxonomy" id="8355"/>
    <lineage>
        <taxon>Eukaryota</taxon>
        <taxon>Metazoa</taxon>
        <taxon>Chordata</taxon>
        <taxon>Craniata</taxon>
        <taxon>Vertebrata</taxon>
        <taxon>Euteleostomi</taxon>
        <taxon>Amphibia</taxon>
        <taxon>Batrachia</taxon>
        <taxon>Anura</taxon>
        <taxon>Pipoidea</taxon>
        <taxon>Pipidae</taxon>
        <taxon>Xenopodinae</taxon>
        <taxon>Xenopus</taxon>
        <taxon>Xenopus</taxon>
    </lineage>
</organism>
<evidence type="ECO:0000259" key="1">
    <source>
        <dbReference type="PROSITE" id="PS50878"/>
    </source>
</evidence>
<protein>
    <submittedName>
        <fullName evidence="3">Uncharacterized protein LOC121402972</fullName>
    </submittedName>
</protein>
<dbReference type="RefSeq" id="XP_041445945.1">
    <property type="nucleotide sequence ID" value="XM_041590011.1"/>
</dbReference>
<dbReference type="PROSITE" id="PS50878">
    <property type="entry name" value="RT_POL"/>
    <property type="match status" value="1"/>
</dbReference>
<evidence type="ECO:0000313" key="3">
    <source>
        <dbReference type="RefSeq" id="XP_041445945.1"/>
    </source>
</evidence>
<dbReference type="Pfam" id="PF26215">
    <property type="entry name" value="HTH_animal"/>
    <property type="match status" value="1"/>
</dbReference>
<dbReference type="GeneID" id="121402972"/>